<feature type="transmembrane region" description="Helical" evidence="14">
    <location>
        <begin position="44"/>
        <end position="68"/>
    </location>
</feature>
<dbReference type="PANTHER" id="PTHR30598:SF3">
    <property type="entry name" value="RESPIRATORY NITRATE REDUCTASE 1 GAMMA CHAIN"/>
    <property type="match status" value="1"/>
</dbReference>
<evidence type="ECO:0000256" key="5">
    <source>
        <dbReference type="ARBA" id="ARBA00022692"/>
    </source>
</evidence>
<keyword evidence="17" id="KW-1185">Reference proteome</keyword>
<dbReference type="InterPro" id="IPR003816">
    <property type="entry name" value="Nitrate_red_gam"/>
</dbReference>
<feature type="region of interest" description="Disordered" evidence="13">
    <location>
        <begin position="225"/>
        <end position="252"/>
    </location>
</feature>
<evidence type="ECO:0000256" key="8">
    <source>
        <dbReference type="ARBA" id="ARBA00022989"/>
    </source>
</evidence>
<dbReference type="PANTHER" id="PTHR30598">
    <property type="entry name" value="NITRATE REDUCTASE PRIVATE CHAPERONE, REDOX ENZYME MATURATION PROTEIN REMP FAMILY"/>
    <property type="match status" value="1"/>
</dbReference>
<comment type="caution">
    <text evidence="16">The sequence shown here is derived from an EMBL/GenBank/DDBJ whole genome shotgun (WGS) entry which is preliminary data.</text>
</comment>
<evidence type="ECO:0000256" key="13">
    <source>
        <dbReference type="SAM" id="MobiDB-lite"/>
    </source>
</evidence>
<keyword evidence="11" id="KW-0534">Nitrate assimilation</keyword>
<feature type="transmembrane region" description="Helical" evidence="14">
    <location>
        <begin position="88"/>
        <end position="108"/>
    </location>
</feature>
<evidence type="ECO:0000256" key="10">
    <source>
        <dbReference type="ARBA" id="ARBA00023004"/>
    </source>
</evidence>
<evidence type="ECO:0000256" key="2">
    <source>
        <dbReference type="ARBA" id="ARBA00022448"/>
    </source>
</evidence>
<keyword evidence="10" id="KW-0408">Iron</keyword>
<evidence type="ECO:0000256" key="3">
    <source>
        <dbReference type="ARBA" id="ARBA00022475"/>
    </source>
</evidence>
<keyword evidence="4" id="KW-0349">Heme</keyword>
<reference evidence="17" key="1">
    <citation type="journal article" date="2019" name="Int. J. Syst. Evol. Microbiol.">
        <title>The Global Catalogue of Microorganisms (GCM) 10K type strain sequencing project: providing services to taxonomists for standard genome sequencing and annotation.</title>
        <authorList>
            <consortium name="The Broad Institute Genomics Platform"/>
            <consortium name="The Broad Institute Genome Sequencing Center for Infectious Disease"/>
            <person name="Wu L."/>
            <person name="Ma J."/>
        </authorList>
    </citation>
    <scope>NUCLEOTIDE SEQUENCE [LARGE SCALE GENOMIC DNA]</scope>
    <source>
        <strain evidence="17">JCM 19125</strain>
    </source>
</reference>
<keyword evidence="2" id="KW-0813">Transport</keyword>
<keyword evidence="7" id="KW-0249">Electron transport</keyword>
<dbReference type="InterPro" id="IPR023234">
    <property type="entry name" value="NarG-like_domain"/>
</dbReference>
<dbReference type="Gene3D" id="1.20.950.20">
    <property type="entry name" value="Transmembrane di-heme cytochromes, Chain C"/>
    <property type="match status" value="1"/>
</dbReference>
<comment type="subcellular location">
    <subcellularLocation>
        <location evidence="1">Cell membrane</location>
        <topology evidence="1">Multi-pass membrane protein</topology>
    </subcellularLocation>
</comment>
<gene>
    <name evidence="16" type="primary">narI</name>
    <name evidence="16" type="ORF">GCM10025789_05860</name>
</gene>
<evidence type="ECO:0000313" key="16">
    <source>
        <dbReference type="EMBL" id="GAA4891731.1"/>
    </source>
</evidence>
<evidence type="ECO:0000256" key="4">
    <source>
        <dbReference type="ARBA" id="ARBA00022617"/>
    </source>
</evidence>
<dbReference type="InterPro" id="IPR051936">
    <property type="entry name" value="Heme-iron_electron_transfer"/>
</dbReference>
<dbReference type="RefSeq" id="WP_345578728.1">
    <property type="nucleotide sequence ID" value="NZ_BAABLV010000008.1"/>
</dbReference>
<feature type="transmembrane region" description="Helical" evidence="14">
    <location>
        <begin position="6"/>
        <end position="23"/>
    </location>
</feature>
<keyword evidence="12 14" id="KW-0472">Membrane</keyword>
<dbReference type="EMBL" id="BAABLV010000008">
    <property type="protein sequence ID" value="GAA4891731.1"/>
    <property type="molecule type" value="Genomic_DNA"/>
</dbReference>
<dbReference type="Pfam" id="PF02665">
    <property type="entry name" value="Nitrate_red_gam"/>
    <property type="match status" value="1"/>
</dbReference>
<proteinExistence type="predicted"/>
<protein>
    <submittedName>
        <fullName evidence="16">Respiratory nitrate reductase subunit gamma</fullName>
    </submittedName>
</protein>
<accession>A0ABP9F1Y5</accession>
<dbReference type="Proteomes" id="UP001501521">
    <property type="component" value="Unassembled WGS sequence"/>
</dbReference>
<keyword evidence="6" id="KW-0479">Metal-binding</keyword>
<name>A0ABP9F1Y5_9ACTN</name>
<evidence type="ECO:0000313" key="17">
    <source>
        <dbReference type="Proteomes" id="UP001501521"/>
    </source>
</evidence>
<evidence type="ECO:0000256" key="1">
    <source>
        <dbReference type="ARBA" id="ARBA00004651"/>
    </source>
</evidence>
<evidence type="ECO:0000259" key="15">
    <source>
        <dbReference type="Pfam" id="PF02665"/>
    </source>
</evidence>
<keyword evidence="8 14" id="KW-1133">Transmembrane helix</keyword>
<feature type="transmembrane region" description="Helical" evidence="14">
    <location>
        <begin position="128"/>
        <end position="149"/>
    </location>
</feature>
<keyword evidence="5 14" id="KW-0812">Transmembrane</keyword>
<evidence type="ECO:0000256" key="11">
    <source>
        <dbReference type="ARBA" id="ARBA00023063"/>
    </source>
</evidence>
<keyword evidence="9" id="KW-0560">Oxidoreductase</keyword>
<dbReference type="InterPro" id="IPR036197">
    <property type="entry name" value="NarG-like_sf"/>
</dbReference>
<feature type="transmembrane region" description="Helical" evidence="14">
    <location>
        <begin position="184"/>
        <end position="204"/>
    </location>
</feature>
<evidence type="ECO:0000256" key="6">
    <source>
        <dbReference type="ARBA" id="ARBA00022723"/>
    </source>
</evidence>
<evidence type="ECO:0000256" key="14">
    <source>
        <dbReference type="SAM" id="Phobius"/>
    </source>
</evidence>
<evidence type="ECO:0000256" key="9">
    <source>
        <dbReference type="ARBA" id="ARBA00023002"/>
    </source>
</evidence>
<sequence>MNFLLWGVLPYVVLLVLVGGLIWRYKFDQFGWTTRSSQMYESKLLKVASPLFHYALIAVLIGHLVGLLVPKALTDWVGIDQHMYHLGAYYGGGLAGLALVVGLAMLIWRRRRTGSVFNATTWNDKIMYLVLAGVIGMGMAATLTGGMYADGTEHNYRETVSVWFRSLFVLQPEVEAMGASTWQFQVHVLIGLLLFAITPFTRLVHAFSAPFHYLFRPYIVYRSRDTSPRPSATRTGRGWEPVGTRDNEQTRR</sequence>
<evidence type="ECO:0000256" key="12">
    <source>
        <dbReference type="ARBA" id="ARBA00023136"/>
    </source>
</evidence>
<feature type="domain" description="NarG-like" evidence="15">
    <location>
        <begin position="3"/>
        <end position="224"/>
    </location>
</feature>
<feature type="compositionally biased region" description="Basic and acidic residues" evidence="13">
    <location>
        <begin position="243"/>
        <end position="252"/>
    </location>
</feature>
<evidence type="ECO:0000256" key="7">
    <source>
        <dbReference type="ARBA" id="ARBA00022982"/>
    </source>
</evidence>
<keyword evidence="3" id="KW-1003">Cell membrane</keyword>
<dbReference type="SUPFAM" id="SSF103501">
    <property type="entry name" value="Respiratory nitrate reductase 1 gamma chain"/>
    <property type="match status" value="1"/>
</dbReference>
<dbReference type="NCBIfam" id="TIGR00351">
    <property type="entry name" value="narI"/>
    <property type="match status" value="1"/>
</dbReference>
<organism evidence="16 17">
    <name type="scientific">Tessaracoccus lubricantis</name>
    <dbReference type="NCBI Taxonomy" id="545543"/>
    <lineage>
        <taxon>Bacteria</taxon>
        <taxon>Bacillati</taxon>
        <taxon>Actinomycetota</taxon>
        <taxon>Actinomycetes</taxon>
        <taxon>Propionibacteriales</taxon>
        <taxon>Propionibacteriaceae</taxon>
        <taxon>Tessaracoccus</taxon>
    </lineage>
</organism>